<dbReference type="Pfam" id="PF00059">
    <property type="entry name" value="Lectin_C"/>
    <property type="match status" value="1"/>
</dbReference>
<dbReference type="Proteomes" id="UP000762676">
    <property type="component" value="Unassembled WGS sequence"/>
</dbReference>
<dbReference type="SUPFAM" id="SSF56436">
    <property type="entry name" value="C-type lectin-like"/>
    <property type="match status" value="1"/>
</dbReference>
<dbReference type="EMBL" id="BMAT01011845">
    <property type="protein sequence ID" value="GFR80277.1"/>
    <property type="molecule type" value="Genomic_DNA"/>
</dbReference>
<dbReference type="InterPro" id="IPR016187">
    <property type="entry name" value="CTDL_fold"/>
</dbReference>
<name>A0AAV4G3X3_9GAST</name>
<evidence type="ECO:0000259" key="1">
    <source>
        <dbReference type="PROSITE" id="PS50041"/>
    </source>
</evidence>
<reference evidence="2 3" key="1">
    <citation type="journal article" date="2021" name="Elife">
        <title>Chloroplast acquisition without the gene transfer in kleptoplastic sea slugs, Plakobranchus ocellatus.</title>
        <authorList>
            <person name="Maeda T."/>
            <person name="Takahashi S."/>
            <person name="Yoshida T."/>
            <person name="Shimamura S."/>
            <person name="Takaki Y."/>
            <person name="Nagai Y."/>
            <person name="Toyoda A."/>
            <person name="Suzuki Y."/>
            <person name="Arimoto A."/>
            <person name="Ishii H."/>
            <person name="Satoh N."/>
            <person name="Nishiyama T."/>
            <person name="Hasebe M."/>
            <person name="Maruyama T."/>
            <person name="Minagawa J."/>
            <person name="Obokata J."/>
            <person name="Shigenobu S."/>
        </authorList>
    </citation>
    <scope>NUCLEOTIDE SEQUENCE [LARGE SCALE GENOMIC DNA]</scope>
</reference>
<evidence type="ECO:0000313" key="2">
    <source>
        <dbReference type="EMBL" id="GFR80277.1"/>
    </source>
</evidence>
<dbReference type="AlphaFoldDB" id="A0AAV4G3X3"/>
<dbReference type="CDD" id="cd00037">
    <property type="entry name" value="CLECT"/>
    <property type="match status" value="1"/>
</dbReference>
<dbReference type="Gene3D" id="3.10.100.10">
    <property type="entry name" value="Mannose-Binding Protein A, subunit A"/>
    <property type="match status" value="1"/>
</dbReference>
<keyword evidence="3" id="KW-1185">Reference proteome</keyword>
<proteinExistence type="predicted"/>
<evidence type="ECO:0000313" key="3">
    <source>
        <dbReference type="Proteomes" id="UP000762676"/>
    </source>
</evidence>
<dbReference type="PANTHER" id="PTHR22803">
    <property type="entry name" value="MANNOSE, PHOSPHOLIPASE, LECTIN RECEPTOR RELATED"/>
    <property type="match status" value="1"/>
</dbReference>
<organism evidence="2 3">
    <name type="scientific">Elysia marginata</name>
    <dbReference type="NCBI Taxonomy" id="1093978"/>
    <lineage>
        <taxon>Eukaryota</taxon>
        <taxon>Metazoa</taxon>
        <taxon>Spiralia</taxon>
        <taxon>Lophotrochozoa</taxon>
        <taxon>Mollusca</taxon>
        <taxon>Gastropoda</taxon>
        <taxon>Heterobranchia</taxon>
        <taxon>Euthyneura</taxon>
        <taxon>Panpulmonata</taxon>
        <taxon>Sacoglossa</taxon>
        <taxon>Placobranchoidea</taxon>
        <taxon>Plakobranchidae</taxon>
        <taxon>Elysia</taxon>
    </lineage>
</organism>
<gene>
    <name evidence="2" type="ORF">ElyMa_005894900</name>
</gene>
<keyword evidence="2" id="KW-0675">Receptor</keyword>
<dbReference type="InterPro" id="IPR050111">
    <property type="entry name" value="C-type_lectin/snaclec_domain"/>
</dbReference>
<feature type="domain" description="C-type lectin" evidence="1">
    <location>
        <begin position="1"/>
        <end position="87"/>
    </location>
</feature>
<sequence>MLSIRRQIENASVNDFILELLEPFESFWIGLTDRAHPGKFRWHNELETAPYQNWAPGEPSMGHCALVNFNSKWITDFCLFHNSFVCEKYAGKQKLK</sequence>
<dbReference type="InterPro" id="IPR001304">
    <property type="entry name" value="C-type_lectin-like"/>
</dbReference>
<comment type="caution">
    <text evidence="2">The sequence shown here is derived from an EMBL/GenBank/DDBJ whole genome shotgun (WGS) entry which is preliminary data.</text>
</comment>
<dbReference type="InterPro" id="IPR016186">
    <property type="entry name" value="C-type_lectin-like/link_sf"/>
</dbReference>
<dbReference type="PROSITE" id="PS50041">
    <property type="entry name" value="C_TYPE_LECTIN_2"/>
    <property type="match status" value="1"/>
</dbReference>
<protein>
    <submittedName>
        <fullName evidence="2">Low affinity immunoglobulin epsilon Fc receptor</fullName>
    </submittedName>
</protein>
<accession>A0AAV4G3X3</accession>